<name>A0ACB5RRG2_9PEZI</name>
<comment type="caution">
    <text evidence="1">The sequence shown here is derived from an EMBL/GenBank/DDBJ whole genome shotgun (WGS) entry which is preliminary data.</text>
</comment>
<dbReference type="EMBL" id="BSXG01000005">
    <property type="protein sequence ID" value="GME23115.1"/>
    <property type="molecule type" value="Genomic_DNA"/>
</dbReference>
<protein>
    <submittedName>
        <fullName evidence="1">TNF receptor-associated factor 2</fullName>
    </submittedName>
</protein>
<keyword evidence="1" id="KW-0675">Receptor</keyword>
<proteinExistence type="predicted"/>
<accession>A0ACB5RRG2</accession>
<evidence type="ECO:0000313" key="1">
    <source>
        <dbReference type="EMBL" id="GME23115.1"/>
    </source>
</evidence>
<organism evidence="1 2">
    <name type="scientific">Neofusicoccum parvum</name>
    <dbReference type="NCBI Taxonomy" id="310453"/>
    <lineage>
        <taxon>Eukaryota</taxon>
        <taxon>Fungi</taxon>
        <taxon>Dikarya</taxon>
        <taxon>Ascomycota</taxon>
        <taxon>Pezizomycotina</taxon>
        <taxon>Dothideomycetes</taxon>
        <taxon>Dothideomycetes incertae sedis</taxon>
        <taxon>Botryosphaeriales</taxon>
        <taxon>Botryosphaeriaceae</taxon>
        <taxon>Neofusicoccum</taxon>
    </lineage>
</organism>
<sequence length="612" mass="67440">MADESRRSSASSRADTPLLQASTALVAHADITSSDLSAMDPHLELVVGGPPSAPSPLELRAFAALPRKSRFAEPIDYKQLDLVAPCNDNLLCLICQEPFVNPKRLLCDHTYCEECLNTHIRYAITPYSQPGAAAQCPTCRRELHIGAEPLGVQRLITNMLDELAVKCPNTKEGCGWQGQRCEAQDHVDFVCDYRKVECPLRTCSQPVMAKDVHKGCLHNLVDCEACGESVMEINLDAHLLNSCIFRMTNCSDCGAEVVRRTMNSHRQEACPKAIIDCPAQEFGCDHNCQREEMDEHKRGCTIARMLPMLQSMKTRQDDLEAENKQLHRQVSSLEQGLNALQAMVALPPGATAYEVSGAADLATPNQLADANHQDLIGQHEALRNEVSRLSNAIAEVEARTSMQLHSEVLRINTDMARTEAALGAMRSQQQWLINARLQAIAQMRANAAASSSGASATNTTAGATSSGSPGAAGSSSRASLSPLGGSTLASVASSSRPASYQEHGSDQVSAIGSAIDDNPDIPQFSWMLNTQTRFGESIGFRPEADLDAERLRFEQRQAERRRHEEIVARHADRLRNMELLAEQLRHEDLRNLWLRHEQRRNMQRLVNLRRRG</sequence>
<reference evidence="1" key="1">
    <citation type="submission" date="2024-09" db="EMBL/GenBank/DDBJ databases">
        <title>Draft Genome Sequences of Neofusicoccum parvum.</title>
        <authorList>
            <person name="Ashida A."/>
            <person name="Camagna M."/>
            <person name="Tanaka A."/>
            <person name="Takemoto D."/>
        </authorList>
    </citation>
    <scope>NUCLEOTIDE SEQUENCE</scope>
    <source>
        <strain evidence="1">PPO83</strain>
    </source>
</reference>
<gene>
    <name evidence="1" type="primary">g9366</name>
    <name evidence="1" type="ORF">NpPPO83_00009366</name>
</gene>
<evidence type="ECO:0000313" key="2">
    <source>
        <dbReference type="Proteomes" id="UP001165186"/>
    </source>
</evidence>
<keyword evidence="2" id="KW-1185">Reference proteome</keyword>
<dbReference type="Proteomes" id="UP001165186">
    <property type="component" value="Unassembled WGS sequence"/>
</dbReference>